<keyword evidence="5 6" id="KW-0472">Membrane</keyword>
<dbReference type="GO" id="GO:0015093">
    <property type="term" value="F:ferrous iron transmembrane transporter activity"/>
    <property type="evidence" value="ECO:0007669"/>
    <property type="project" value="TreeGrafter"/>
</dbReference>
<feature type="transmembrane region" description="Helical" evidence="6">
    <location>
        <begin position="313"/>
        <end position="337"/>
    </location>
</feature>
<evidence type="ECO:0000256" key="4">
    <source>
        <dbReference type="ARBA" id="ARBA00022989"/>
    </source>
</evidence>
<dbReference type="EMBL" id="VMRY01000003">
    <property type="protein sequence ID" value="TVT59684.1"/>
    <property type="molecule type" value="Genomic_DNA"/>
</dbReference>
<evidence type="ECO:0000313" key="8">
    <source>
        <dbReference type="EMBL" id="TVT59684.1"/>
    </source>
</evidence>
<name>A0A558DF85_9GAMM</name>
<comment type="caution">
    <text evidence="8">The sequence shown here is derived from an EMBL/GenBank/DDBJ whole genome shotgun (WGS) entry which is preliminary data.</text>
</comment>
<dbReference type="PANTHER" id="PTHR31632">
    <property type="entry name" value="IRON TRANSPORTER FTH1"/>
    <property type="match status" value="1"/>
</dbReference>
<evidence type="ECO:0000256" key="1">
    <source>
        <dbReference type="ARBA" id="ARBA00004141"/>
    </source>
</evidence>
<feature type="transmembrane region" description="Helical" evidence="6">
    <location>
        <begin position="282"/>
        <end position="301"/>
    </location>
</feature>
<feature type="chain" id="PRO_5021981036" evidence="7">
    <location>
        <begin position="19"/>
        <end position="398"/>
    </location>
</feature>
<comment type="similarity">
    <text evidence="2">Belongs to the oxidase-dependent Fe transporter (OFeT) (TC 9.A.10.1) family.</text>
</comment>
<feature type="transmembrane region" description="Helical" evidence="6">
    <location>
        <begin position="245"/>
        <end position="262"/>
    </location>
</feature>
<keyword evidence="7" id="KW-0732">Signal</keyword>
<protein>
    <submittedName>
        <fullName evidence="8">FTR1 family iron permease</fullName>
    </submittedName>
</protein>
<feature type="transmembrane region" description="Helical" evidence="6">
    <location>
        <begin position="207"/>
        <end position="225"/>
    </location>
</feature>
<organism evidence="8 9">
    <name type="scientific">Sedimenticola thiotaurini</name>
    <dbReference type="NCBI Taxonomy" id="1543721"/>
    <lineage>
        <taxon>Bacteria</taxon>
        <taxon>Pseudomonadati</taxon>
        <taxon>Pseudomonadota</taxon>
        <taxon>Gammaproteobacteria</taxon>
        <taxon>Chromatiales</taxon>
        <taxon>Sedimenticolaceae</taxon>
        <taxon>Sedimenticola</taxon>
    </lineage>
</organism>
<evidence type="ECO:0000256" key="2">
    <source>
        <dbReference type="ARBA" id="ARBA00008333"/>
    </source>
</evidence>
<proteinExistence type="inferred from homology"/>
<evidence type="ECO:0000256" key="7">
    <source>
        <dbReference type="SAM" id="SignalP"/>
    </source>
</evidence>
<dbReference type="Pfam" id="PF03239">
    <property type="entry name" value="FTR1"/>
    <property type="match status" value="1"/>
</dbReference>
<evidence type="ECO:0000256" key="3">
    <source>
        <dbReference type="ARBA" id="ARBA00022692"/>
    </source>
</evidence>
<feature type="transmembrane region" description="Helical" evidence="6">
    <location>
        <begin position="172"/>
        <end position="195"/>
    </location>
</feature>
<dbReference type="PANTHER" id="PTHR31632:SF2">
    <property type="entry name" value="PLASMA MEMBRANE IRON PERMEASE"/>
    <property type="match status" value="1"/>
</dbReference>
<feature type="signal peptide" evidence="7">
    <location>
        <begin position="1"/>
        <end position="18"/>
    </location>
</feature>
<evidence type="ECO:0000256" key="6">
    <source>
        <dbReference type="SAM" id="Phobius"/>
    </source>
</evidence>
<reference evidence="8 9" key="1">
    <citation type="submission" date="2019-07" db="EMBL/GenBank/DDBJ databases">
        <title>The pathways for chlorine oxyanion respiration interact through the shared metabolite chlorate.</title>
        <authorList>
            <person name="Barnum T.P."/>
            <person name="Cheng Y."/>
            <person name="Hill K.A."/>
            <person name="Lucas L.N."/>
            <person name="Carlson H.K."/>
            <person name="Coates J.D."/>
        </authorList>
    </citation>
    <scope>NUCLEOTIDE SEQUENCE [LARGE SCALE GENOMIC DNA]</scope>
    <source>
        <strain evidence="8">BK-3</strain>
    </source>
</reference>
<evidence type="ECO:0000313" key="9">
    <source>
        <dbReference type="Proteomes" id="UP000317355"/>
    </source>
</evidence>
<comment type="subcellular location">
    <subcellularLocation>
        <location evidence="1">Membrane</location>
        <topology evidence="1">Multi-pass membrane protein</topology>
    </subcellularLocation>
</comment>
<dbReference type="AlphaFoldDB" id="A0A558DF85"/>
<keyword evidence="4 6" id="KW-1133">Transmembrane helix</keyword>
<dbReference type="GO" id="GO:0033573">
    <property type="term" value="C:high-affinity iron permease complex"/>
    <property type="evidence" value="ECO:0007669"/>
    <property type="project" value="InterPro"/>
</dbReference>
<evidence type="ECO:0000256" key="5">
    <source>
        <dbReference type="ARBA" id="ARBA00023136"/>
    </source>
</evidence>
<accession>A0A558DF85</accession>
<feature type="transmembrane region" description="Helical" evidence="6">
    <location>
        <begin position="368"/>
        <end position="387"/>
    </location>
</feature>
<feature type="transmembrane region" description="Helical" evidence="6">
    <location>
        <begin position="132"/>
        <end position="160"/>
    </location>
</feature>
<keyword evidence="3 6" id="KW-0812">Transmembrane</keyword>
<sequence>MSCRWLLLILLFPLVCYGAMKEQPSTPDFQRIVTELSRQGDQLVGDYHPDNGAESADAFSGLYFDIFEESGMEVAIGIKNPALKSELESRFSKLIGLAARQRSVADVETAWQQLRDQLVQVADQQQPSEVGFLGLMIQAFLILLREGFEAMLVITALVAYLRRQGATEQVRVIYHGTVWALLASLLTAWFFSVVLEISGAGREALEGVTMLIAAGVLFYVSYWLISKSEAARWQAFIHGQINSALSKGSAFALGLAAFLAVYREGAETVLFYQALSGQANDQWWPLLAGFGLALGGLILLFRLMQAASFRMPIGLFFSITAGLLYYLSITFAGNGILELQGAGWVGTTPIEGIGRISWLGIYPTLESLGAQLLLVIPLPLVIFWWWSKRRRALAGERA</sequence>
<gene>
    <name evidence="8" type="ORF">FHK82_01515</name>
</gene>
<dbReference type="Proteomes" id="UP000317355">
    <property type="component" value="Unassembled WGS sequence"/>
</dbReference>
<dbReference type="InterPro" id="IPR004923">
    <property type="entry name" value="FTR1/Fip1/EfeU"/>
</dbReference>